<evidence type="ECO:0000313" key="1">
    <source>
        <dbReference type="EMBL" id="PWR01955.1"/>
    </source>
</evidence>
<proteinExistence type="predicted"/>
<dbReference type="RefSeq" id="WP_109812345.1">
    <property type="nucleotide sequence ID" value="NZ_QGKU01000045.1"/>
</dbReference>
<sequence>MSRGSGPPPPAVADFFVCDIAGALPKDDMATMEHPVFSLSTRPDRRVLRYDHGAASIEITPSVKGLATIHDKDVLIYCISQLVAAMNAGVPVARRIELVAHDLLVATRRETSGDSYRRLREAFERLSGTRIVTNIPTGETVTTTGFGLIEEWAIVRRTASGRMVSVSVVLSDWLFRAVLSRSVLTLAPGYFDLRKPLERRVYELARKHCGRQARWQVSMRVLCTKSGSASPLRVFRKMIRDMAAADLLPGYTLEVVPGDLVVVTPRRAALVVGDDGPPLPEGAHDAARAAAPGWDVHALEADWRAYWVATGRPRLRSPARAFVAYCAKRAASG</sequence>
<dbReference type="OrthoDB" id="581589at2"/>
<reference evidence="1 2" key="1">
    <citation type="submission" date="2018-05" db="EMBL/GenBank/DDBJ databases">
        <title>Rhodobacteraceae gen. nov., sp. nov. isolated from sea water.</title>
        <authorList>
            <person name="Ren Y."/>
        </authorList>
    </citation>
    <scope>NUCLEOTIDE SEQUENCE [LARGE SCALE GENOMIC DNA]</scope>
    <source>
        <strain evidence="1 2">TG-679</strain>
    </source>
</reference>
<dbReference type="Pfam" id="PF10134">
    <property type="entry name" value="RPA"/>
    <property type="match status" value="1"/>
</dbReference>
<dbReference type="AlphaFoldDB" id="A0A2V2L9J1"/>
<accession>A0A2V2L9J1</accession>
<dbReference type="EMBL" id="QGKU01000045">
    <property type="protein sequence ID" value="PWR01955.1"/>
    <property type="molecule type" value="Genomic_DNA"/>
</dbReference>
<name>A0A2V2L9J1_9RHOB</name>
<dbReference type="InterPro" id="IPR018777">
    <property type="entry name" value="Replication_initiator_prot_A"/>
</dbReference>
<protein>
    <submittedName>
        <fullName evidence="1">Plasmid replication initiator RepA</fullName>
    </submittedName>
</protein>
<keyword evidence="2" id="KW-1185">Reference proteome</keyword>
<comment type="caution">
    <text evidence="1">The sequence shown here is derived from an EMBL/GenBank/DDBJ whole genome shotgun (WGS) entry which is preliminary data.</text>
</comment>
<gene>
    <name evidence="1" type="ORF">DKT77_14180</name>
</gene>
<organism evidence="1 2">
    <name type="scientific">Meridianimarinicoccus roseus</name>
    <dbReference type="NCBI Taxonomy" id="2072018"/>
    <lineage>
        <taxon>Bacteria</taxon>
        <taxon>Pseudomonadati</taxon>
        <taxon>Pseudomonadota</taxon>
        <taxon>Alphaproteobacteria</taxon>
        <taxon>Rhodobacterales</taxon>
        <taxon>Paracoccaceae</taxon>
        <taxon>Meridianimarinicoccus</taxon>
    </lineage>
</organism>
<dbReference type="Proteomes" id="UP000245680">
    <property type="component" value="Unassembled WGS sequence"/>
</dbReference>
<evidence type="ECO:0000313" key="2">
    <source>
        <dbReference type="Proteomes" id="UP000245680"/>
    </source>
</evidence>